<dbReference type="AlphaFoldDB" id="A0AAE1DV01"/>
<proteinExistence type="predicted"/>
<name>A0AAE1DV01_9GAST</name>
<keyword evidence="2" id="KW-1185">Reference proteome</keyword>
<sequence length="80" mass="9251">MQREIRGIQIHWQPQKFYLSALEEPCRAPQSKWGKTHWAAAVRKCTEFEVWDEGVYSNSTVCCLQVLTSFGLPAAPVKRR</sequence>
<evidence type="ECO:0000313" key="1">
    <source>
        <dbReference type="EMBL" id="KAK3783752.1"/>
    </source>
</evidence>
<evidence type="ECO:0000313" key="2">
    <source>
        <dbReference type="Proteomes" id="UP001283361"/>
    </source>
</evidence>
<gene>
    <name evidence="1" type="ORF">RRG08_063414</name>
</gene>
<comment type="caution">
    <text evidence="1">The sequence shown here is derived from an EMBL/GenBank/DDBJ whole genome shotgun (WGS) entry which is preliminary data.</text>
</comment>
<organism evidence="1 2">
    <name type="scientific">Elysia crispata</name>
    <name type="common">lettuce slug</name>
    <dbReference type="NCBI Taxonomy" id="231223"/>
    <lineage>
        <taxon>Eukaryota</taxon>
        <taxon>Metazoa</taxon>
        <taxon>Spiralia</taxon>
        <taxon>Lophotrochozoa</taxon>
        <taxon>Mollusca</taxon>
        <taxon>Gastropoda</taxon>
        <taxon>Heterobranchia</taxon>
        <taxon>Euthyneura</taxon>
        <taxon>Panpulmonata</taxon>
        <taxon>Sacoglossa</taxon>
        <taxon>Placobranchoidea</taxon>
        <taxon>Plakobranchidae</taxon>
        <taxon>Elysia</taxon>
    </lineage>
</organism>
<dbReference type="Proteomes" id="UP001283361">
    <property type="component" value="Unassembled WGS sequence"/>
</dbReference>
<dbReference type="EMBL" id="JAWDGP010002355">
    <property type="protein sequence ID" value="KAK3783752.1"/>
    <property type="molecule type" value="Genomic_DNA"/>
</dbReference>
<protein>
    <submittedName>
        <fullName evidence="1">Uncharacterized protein</fullName>
    </submittedName>
</protein>
<accession>A0AAE1DV01</accession>
<reference evidence="1" key="1">
    <citation type="journal article" date="2023" name="G3 (Bethesda)">
        <title>A reference genome for the long-term kleptoplast-retaining sea slug Elysia crispata morphotype clarki.</title>
        <authorList>
            <person name="Eastman K.E."/>
            <person name="Pendleton A.L."/>
            <person name="Shaikh M.A."/>
            <person name="Suttiyut T."/>
            <person name="Ogas R."/>
            <person name="Tomko P."/>
            <person name="Gavelis G."/>
            <person name="Widhalm J.R."/>
            <person name="Wisecaver J.H."/>
        </authorList>
    </citation>
    <scope>NUCLEOTIDE SEQUENCE</scope>
    <source>
        <strain evidence="1">ECLA1</strain>
    </source>
</reference>